<protein>
    <submittedName>
        <fullName evidence="2">Uncharacterized protein</fullName>
    </submittedName>
</protein>
<dbReference type="AlphaFoldDB" id="A0A8J3VVM8"/>
<feature type="region of interest" description="Disordered" evidence="1">
    <location>
        <begin position="50"/>
        <end position="85"/>
    </location>
</feature>
<name>A0A8J3VVM8_9ACTN</name>
<dbReference type="RefSeq" id="WP_203923898.1">
    <property type="nucleotide sequence ID" value="NZ_BONZ01000097.1"/>
</dbReference>
<keyword evidence="3" id="KW-1185">Reference proteome</keyword>
<evidence type="ECO:0000313" key="3">
    <source>
        <dbReference type="Proteomes" id="UP000642748"/>
    </source>
</evidence>
<sequence>MSPDPFAYLQIAGGDGGAELNMAGIDRLITALRRTRQTIRANREIAPATIVGPQHTDRDARQHPGHAGLSDLTGRMVVRHDAEAA</sequence>
<comment type="caution">
    <text evidence="2">The sequence shown here is derived from an EMBL/GenBank/DDBJ whole genome shotgun (WGS) entry which is preliminary data.</text>
</comment>
<dbReference type="Proteomes" id="UP000642748">
    <property type="component" value="Unassembled WGS sequence"/>
</dbReference>
<organism evidence="2 3">
    <name type="scientific">Rugosimonospora africana</name>
    <dbReference type="NCBI Taxonomy" id="556532"/>
    <lineage>
        <taxon>Bacteria</taxon>
        <taxon>Bacillati</taxon>
        <taxon>Actinomycetota</taxon>
        <taxon>Actinomycetes</taxon>
        <taxon>Micromonosporales</taxon>
        <taxon>Micromonosporaceae</taxon>
        <taxon>Rugosimonospora</taxon>
    </lineage>
</organism>
<evidence type="ECO:0000256" key="1">
    <source>
        <dbReference type="SAM" id="MobiDB-lite"/>
    </source>
</evidence>
<accession>A0A8J3VVM8</accession>
<evidence type="ECO:0000313" key="2">
    <source>
        <dbReference type="EMBL" id="GIH20470.1"/>
    </source>
</evidence>
<dbReference type="EMBL" id="BONZ01000097">
    <property type="protein sequence ID" value="GIH20470.1"/>
    <property type="molecule type" value="Genomic_DNA"/>
</dbReference>
<reference evidence="2" key="1">
    <citation type="submission" date="2021-01" db="EMBL/GenBank/DDBJ databases">
        <title>Whole genome shotgun sequence of Rugosimonospora africana NBRC 104875.</title>
        <authorList>
            <person name="Komaki H."/>
            <person name="Tamura T."/>
        </authorList>
    </citation>
    <scope>NUCLEOTIDE SEQUENCE</scope>
    <source>
        <strain evidence="2">NBRC 104875</strain>
    </source>
</reference>
<proteinExistence type="predicted"/>
<gene>
    <name evidence="2" type="ORF">Raf01_86420</name>
</gene>